<evidence type="ECO:0000313" key="2">
    <source>
        <dbReference type="EMBL" id="QCZ35182.1"/>
    </source>
</evidence>
<dbReference type="Pfam" id="PF00394">
    <property type="entry name" value="Cu-oxidase"/>
    <property type="match status" value="1"/>
</dbReference>
<reference evidence="2" key="1">
    <citation type="submission" date="2018-11" db="EMBL/GenBank/DDBJ databases">
        <authorList>
            <person name="Du T."/>
            <person name="Cao X."/>
        </authorList>
    </citation>
    <scope>NUCLEOTIDE SEQUENCE</scope>
</reference>
<dbReference type="AlphaFoldDB" id="A0A4Y5RSX3"/>
<organism evidence="2">
    <name type="scientific">Salvia miltiorrhiza</name>
    <name type="common">Chinese sage</name>
    <dbReference type="NCBI Taxonomy" id="226208"/>
    <lineage>
        <taxon>Eukaryota</taxon>
        <taxon>Viridiplantae</taxon>
        <taxon>Streptophyta</taxon>
        <taxon>Embryophyta</taxon>
        <taxon>Tracheophyta</taxon>
        <taxon>Spermatophyta</taxon>
        <taxon>Magnoliopsida</taxon>
        <taxon>eudicotyledons</taxon>
        <taxon>Gunneridae</taxon>
        <taxon>Pentapetalae</taxon>
        <taxon>asterids</taxon>
        <taxon>lamiids</taxon>
        <taxon>Lamiales</taxon>
        <taxon>Lamiaceae</taxon>
        <taxon>Nepetoideae</taxon>
        <taxon>Mentheae</taxon>
        <taxon>Salviinae</taxon>
        <taxon>Salvia</taxon>
        <taxon>Salvia incertae sedis</taxon>
    </lineage>
</organism>
<sequence>MVNAMMNFIMYFKIKDHNVTVVGMDGAYTKPLNTDHIAIIPGQTIDFLLEANQPPSRYYMAARVYAGPVGQIYIPTTGIVEYVGNYTRPRPSSPVLPSFPEIDDGVARSTHFSNRLRSLADDNYPIKVPMNITHNMFVTVSINMWPCLTNSCLYTYRLLASMNNVTMLLPKSQNILEAYYKGIRGVFTPDFPATTPIIFDFTQGYKPGNVAPAHFGTAVYMLDYNSEVEMVLQGTD</sequence>
<protein>
    <submittedName>
        <fullName evidence="2">Laccase 15</fullName>
    </submittedName>
</protein>
<dbReference type="InterPro" id="IPR001117">
    <property type="entry name" value="Cu-oxidase_2nd"/>
</dbReference>
<feature type="domain" description="Plastocyanin-like" evidence="1">
    <location>
        <begin position="2"/>
        <end position="66"/>
    </location>
</feature>
<accession>A0A4Y5RSX3</accession>
<dbReference type="Gene3D" id="2.60.40.420">
    <property type="entry name" value="Cupredoxins - blue copper proteins"/>
    <property type="match status" value="2"/>
</dbReference>
<dbReference type="InterPro" id="IPR008972">
    <property type="entry name" value="Cupredoxin"/>
</dbReference>
<dbReference type="SUPFAM" id="SSF49503">
    <property type="entry name" value="Cupredoxins"/>
    <property type="match status" value="1"/>
</dbReference>
<dbReference type="PANTHER" id="PTHR11709">
    <property type="entry name" value="MULTI-COPPER OXIDASE"/>
    <property type="match status" value="1"/>
</dbReference>
<dbReference type="EMBL" id="MK183055">
    <property type="protein sequence ID" value="QCZ35182.1"/>
    <property type="molecule type" value="mRNA"/>
</dbReference>
<evidence type="ECO:0000259" key="1">
    <source>
        <dbReference type="Pfam" id="PF00394"/>
    </source>
</evidence>
<dbReference type="GO" id="GO:0016491">
    <property type="term" value="F:oxidoreductase activity"/>
    <property type="evidence" value="ECO:0007669"/>
    <property type="project" value="TreeGrafter"/>
</dbReference>
<name>A0A4Y5RSX3_SALMI</name>
<dbReference type="PANTHER" id="PTHR11709:SF443">
    <property type="entry name" value="LACCASE-15"/>
    <property type="match status" value="1"/>
</dbReference>
<dbReference type="InterPro" id="IPR045087">
    <property type="entry name" value="Cu-oxidase_fam"/>
</dbReference>
<proteinExistence type="evidence at transcript level"/>